<dbReference type="PIRSF" id="PIRSF036427">
    <property type="entry name" value="Precrrn-2_mtase"/>
    <property type="match status" value="1"/>
</dbReference>
<evidence type="ECO:0000256" key="5">
    <source>
        <dbReference type="ARBA" id="ARBA00022679"/>
    </source>
</evidence>
<feature type="domain" description="Tetrapyrrole methylase" evidence="8">
    <location>
        <begin position="5"/>
        <end position="214"/>
    </location>
</feature>
<dbReference type="Gene3D" id="3.40.1010.10">
    <property type="entry name" value="Cobalt-precorrin-4 Transmethylase, Domain 1"/>
    <property type="match status" value="1"/>
</dbReference>
<keyword evidence="10" id="KW-1185">Reference proteome</keyword>
<dbReference type="NCBIfam" id="NF004614">
    <property type="entry name" value="PRK05948.1"/>
    <property type="match status" value="1"/>
</dbReference>
<dbReference type="InterPro" id="IPR035996">
    <property type="entry name" value="4pyrrol_Methylase_sf"/>
</dbReference>
<dbReference type="Pfam" id="PF00590">
    <property type="entry name" value="TP_methylase"/>
    <property type="match status" value="1"/>
</dbReference>
<dbReference type="GO" id="GO:0032259">
    <property type="term" value="P:methylation"/>
    <property type="evidence" value="ECO:0007669"/>
    <property type="project" value="UniProtKB-KW"/>
</dbReference>
<dbReference type="InterPro" id="IPR012382">
    <property type="entry name" value="CobI/CbiL"/>
</dbReference>
<keyword evidence="5 9" id="KW-0808">Transferase</keyword>
<dbReference type="Proteomes" id="UP000032452">
    <property type="component" value="Unassembled WGS sequence"/>
</dbReference>
<evidence type="ECO:0000313" key="9">
    <source>
        <dbReference type="EMBL" id="KJH71180.1"/>
    </source>
</evidence>
<dbReference type="EC" id="2.1.1.130" evidence="9"/>
<protein>
    <submittedName>
        <fullName evidence="9">Precorrin-2 C20-methyltransferase</fullName>
        <ecNumber evidence="9">2.1.1.130</ecNumber>
    </submittedName>
</protein>
<evidence type="ECO:0000256" key="2">
    <source>
        <dbReference type="ARBA" id="ARBA00005879"/>
    </source>
</evidence>
<dbReference type="InterPro" id="IPR006364">
    <property type="entry name" value="CobI/CbiL/CobIJ_dom"/>
</dbReference>
<evidence type="ECO:0000259" key="8">
    <source>
        <dbReference type="Pfam" id="PF00590"/>
    </source>
</evidence>
<dbReference type="OrthoDB" id="9804789at2"/>
<keyword evidence="6" id="KW-0949">S-adenosyl-L-methionine</keyword>
<comment type="similarity">
    <text evidence="2 7">Belongs to the precorrin methyltransferase family.</text>
</comment>
<dbReference type="STRING" id="1618023.UH38_14340"/>
<dbReference type="UniPathway" id="UPA00148"/>
<evidence type="ECO:0000256" key="7">
    <source>
        <dbReference type="PIRNR" id="PIRNR036427"/>
    </source>
</evidence>
<dbReference type="NCBIfam" id="TIGR01467">
    <property type="entry name" value="cobI_cbiL"/>
    <property type="match status" value="1"/>
</dbReference>
<evidence type="ECO:0000313" key="10">
    <source>
        <dbReference type="Proteomes" id="UP000032452"/>
    </source>
</evidence>
<dbReference type="InterPro" id="IPR000878">
    <property type="entry name" value="4pyrrol_Mease"/>
</dbReference>
<evidence type="ECO:0000256" key="1">
    <source>
        <dbReference type="ARBA" id="ARBA00004953"/>
    </source>
</evidence>
<evidence type="ECO:0000256" key="4">
    <source>
        <dbReference type="ARBA" id="ARBA00022603"/>
    </source>
</evidence>
<organism evidence="9 10">
    <name type="scientific">Aliterella atlantica CENA595</name>
    <dbReference type="NCBI Taxonomy" id="1618023"/>
    <lineage>
        <taxon>Bacteria</taxon>
        <taxon>Bacillati</taxon>
        <taxon>Cyanobacteriota</taxon>
        <taxon>Cyanophyceae</taxon>
        <taxon>Chroococcidiopsidales</taxon>
        <taxon>Aliterellaceae</taxon>
        <taxon>Aliterella</taxon>
    </lineage>
</organism>
<comment type="caution">
    <text evidence="9">The sequence shown here is derived from an EMBL/GenBank/DDBJ whole genome shotgun (WGS) entry which is preliminary data.</text>
</comment>
<dbReference type="EMBL" id="JYON01000014">
    <property type="protein sequence ID" value="KJH71180.1"/>
    <property type="molecule type" value="Genomic_DNA"/>
</dbReference>
<keyword evidence="4 9" id="KW-0489">Methyltransferase</keyword>
<proteinExistence type="inferred from homology"/>
<dbReference type="PATRIC" id="fig|1618023.3.peg.4917"/>
<dbReference type="RefSeq" id="WP_045055347.1">
    <property type="nucleotide sequence ID" value="NZ_CAWMDP010000057.1"/>
</dbReference>
<dbReference type="InterPro" id="IPR014776">
    <property type="entry name" value="4pyrrole_Mease_sub2"/>
</dbReference>
<dbReference type="GO" id="GO:0009236">
    <property type="term" value="P:cobalamin biosynthetic process"/>
    <property type="evidence" value="ECO:0007669"/>
    <property type="project" value="UniProtKB-UniRule"/>
</dbReference>
<keyword evidence="3" id="KW-0169">Cobalamin biosynthesis</keyword>
<comment type="pathway">
    <text evidence="1">Cofactor biosynthesis; adenosylcobalamin biosynthesis.</text>
</comment>
<evidence type="ECO:0000256" key="6">
    <source>
        <dbReference type="ARBA" id="ARBA00022691"/>
    </source>
</evidence>
<dbReference type="InterPro" id="IPR014777">
    <property type="entry name" value="4pyrrole_Mease_sub1"/>
</dbReference>
<accession>A0A0D8ZR40</accession>
<dbReference type="AlphaFoldDB" id="A0A0D8ZR40"/>
<dbReference type="Gene3D" id="3.30.950.10">
    <property type="entry name" value="Methyltransferase, Cobalt-precorrin-4 Transmethylase, Domain 2"/>
    <property type="match status" value="1"/>
</dbReference>
<sequence length="248" mass="27556">MEIGTLYGISVGPGDPELITVKGLKALQTARIVAFPTGLQGKPGIAQQIVSPWLSSEQLQLALEFPYVRDMAVLEAAWQLAAQQVWHYLAQGEDVAFVCEGDVSFYSTFSYLAQTLQQMHPKSVVKAIPGVCSPMAAASVLGLPLTIRSEKLVVLPAIYQMGELEAVLDWADVVVLMKVSSVYEQVWQVLCDRNLLENSYVIERATLPDMKVYNDLRDRPQLQLPYFSLLIVQRARSLKTSRANIENE</sequence>
<dbReference type="GO" id="GO:0030788">
    <property type="term" value="F:precorrin-2 C20-methyltransferase activity"/>
    <property type="evidence" value="ECO:0007669"/>
    <property type="project" value="UniProtKB-EC"/>
</dbReference>
<reference evidence="9 10" key="1">
    <citation type="submission" date="2015-02" db="EMBL/GenBank/DDBJ databases">
        <title>Draft genome of a novel marine cyanobacterium (Chroococcales) isolated from South Atlantic Ocean.</title>
        <authorList>
            <person name="Rigonato J."/>
            <person name="Alvarenga D.O."/>
            <person name="Branco L.H."/>
            <person name="Varani A.M."/>
            <person name="Brandini F.P."/>
            <person name="Fiore M.F."/>
        </authorList>
    </citation>
    <scope>NUCLEOTIDE SEQUENCE [LARGE SCALE GENOMIC DNA]</scope>
    <source>
        <strain evidence="9 10">CENA595</strain>
    </source>
</reference>
<dbReference type="PANTHER" id="PTHR43467">
    <property type="entry name" value="COBALT-PRECORRIN-2 C(20)-METHYLTRANSFERASE"/>
    <property type="match status" value="1"/>
</dbReference>
<dbReference type="SUPFAM" id="SSF53790">
    <property type="entry name" value="Tetrapyrrole methylase"/>
    <property type="match status" value="1"/>
</dbReference>
<evidence type="ECO:0000256" key="3">
    <source>
        <dbReference type="ARBA" id="ARBA00022573"/>
    </source>
</evidence>
<dbReference type="CDD" id="cd11645">
    <property type="entry name" value="Precorrin_2_C20_MT"/>
    <property type="match status" value="1"/>
</dbReference>
<dbReference type="PANTHER" id="PTHR43467:SF2">
    <property type="entry name" value="COBALT-PRECORRIN-2 C(20)-METHYLTRANSFERASE"/>
    <property type="match status" value="1"/>
</dbReference>
<gene>
    <name evidence="9" type="ORF">UH38_14340</name>
</gene>
<name>A0A0D8ZR40_9CYAN</name>